<name>A0AAV5RK16_STABA</name>
<evidence type="ECO:0000256" key="4">
    <source>
        <dbReference type="RuleBase" id="RU000665"/>
    </source>
</evidence>
<comment type="similarity">
    <text evidence="1 4">Belongs to the eukaryotic ribosomal protein eL36 family.</text>
</comment>
<dbReference type="FunFam" id="1.10.10.1760:FF:000003">
    <property type="entry name" value="60S ribosomal protein L36"/>
    <property type="match status" value="1"/>
</dbReference>
<comment type="caution">
    <text evidence="6">The sequence shown here is derived from an EMBL/GenBank/DDBJ whole genome shotgun (WGS) entry which is preliminary data.</text>
</comment>
<evidence type="ECO:0000256" key="3">
    <source>
        <dbReference type="ARBA" id="ARBA00023274"/>
    </source>
</evidence>
<gene>
    <name evidence="6" type="ORF">DASB73_027460</name>
</gene>
<dbReference type="AlphaFoldDB" id="A0AAV5RK16"/>
<dbReference type="GO" id="GO:1990904">
    <property type="term" value="C:ribonucleoprotein complex"/>
    <property type="evidence" value="ECO:0007669"/>
    <property type="project" value="UniProtKB-KW"/>
</dbReference>
<evidence type="ECO:0000313" key="6">
    <source>
        <dbReference type="EMBL" id="GMM51783.1"/>
    </source>
</evidence>
<dbReference type="EMBL" id="BTGC01000008">
    <property type="protein sequence ID" value="GMM51783.1"/>
    <property type="molecule type" value="Genomic_DNA"/>
</dbReference>
<feature type="region of interest" description="Disordered" evidence="5">
    <location>
        <begin position="1"/>
        <end position="31"/>
    </location>
</feature>
<dbReference type="GO" id="GO:0006412">
    <property type="term" value="P:translation"/>
    <property type="evidence" value="ECO:0007669"/>
    <property type="project" value="InterPro"/>
</dbReference>
<dbReference type="Proteomes" id="UP001362899">
    <property type="component" value="Unassembled WGS sequence"/>
</dbReference>
<reference evidence="6 7" key="1">
    <citation type="journal article" date="2023" name="Elife">
        <title>Identification of key yeast species and microbe-microbe interactions impacting larval growth of Drosophila in the wild.</title>
        <authorList>
            <person name="Mure A."/>
            <person name="Sugiura Y."/>
            <person name="Maeda R."/>
            <person name="Honda K."/>
            <person name="Sakurai N."/>
            <person name="Takahashi Y."/>
            <person name="Watada M."/>
            <person name="Katoh T."/>
            <person name="Gotoh A."/>
            <person name="Gotoh Y."/>
            <person name="Taniguchi I."/>
            <person name="Nakamura K."/>
            <person name="Hayashi T."/>
            <person name="Katayama T."/>
            <person name="Uemura T."/>
            <person name="Hattori Y."/>
        </authorList>
    </citation>
    <scope>NUCLEOTIDE SEQUENCE [LARGE SCALE GENOMIC DNA]</scope>
    <source>
        <strain evidence="6 7">SB-73</strain>
    </source>
</reference>
<evidence type="ECO:0000256" key="1">
    <source>
        <dbReference type="ARBA" id="ARBA00006509"/>
    </source>
</evidence>
<dbReference type="PROSITE" id="PS01190">
    <property type="entry name" value="RIBOSOMAL_L36E"/>
    <property type="match status" value="1"/>
</dbReference>
<dbReference type="Pfam" id="PF01158">
    <property type="entry name" value="Ribosomal_L36e"/>
    <property type="match status" value="1"/>
</dbReference>
<sequence length="104" mass="11828">MAPAPKSGIAVGHNHGHKVTPKDVKPRLATRKAKVSKKTEFVRSLVNEVTGLAPYERRLIELIRNSQEKRAKKLSKKKLGTHVRAMRKFENMNNIIAELRRQGH</sequence>
<keyword evidence="7" id="KW-1185">Reference proteome</keyword>
<keyword evidence="3 4" id="KW-0687">Ribonucleoprotein</keyword>
<dbReference type="GO" id="GO:0003735">
    <property type="term" value="F:structural constituent of ribosome"/>
    <property type="evidence" value="ECO:0007669"/>
    <property type="project" value="InterPro"/>
</dbReference>
<dbReference type="PANTHER" id="PTHR10114">
    <property type="entry name" value="60S RIBOSOMAL PROTEIN L36"/>
    <property type="match status" value="1"/>
</dbReference>
<organism evidence="6 7">
    <name type="scientific">Starmerella bacillaris</name>
    <name type="common">Yeast</name>
    <name type="synonym">Candida zemplinina</name>
    <dbReference type="NCBI Taxonomy" id="1247836"/>
    <lineage>
        <taxon>Eukaryota</taxon>
        <taxon>Fungi</taxon>
        <taxon>Dikarya</taxon>
        <taxon>Ascomycota</taxon>
        <taxon>Saccharomycotina</taxon>
        <taxon>Dipodascomycetes</taxon>
        <taxon>Dipodascales</taxon>
        <taxon>Trichomonascaceae</taxon>
        <taxon>Starmerella</taxon>
    </lineage>
</organism>
<dbReference type="InterPro" id="IPR038097">
    <property type="entry name" value="Ribosomal_eL36_sf"/>
</dbReference>
<dbReference type="GO" id="GO:0005840">
    <property type="term" value="C:ribosome"/>
    <property type="evidence" value="ECO:0007669"/>
    <property type="project" value="UniProtKB-KW"/>
</dbReference>
<dbReference type="InterPro" id="IPR000509">
    <property type="entry name" value="Ribosomal_eL36"/>
</dbReference>
<keyword evidence="2 4" id="KW-0689">Ribosomal protein</keyword>
<proteinExistence type="inferred from homology"/>
<accession>A0AAV5RK16</accession>
<evidence type="ECO:0000256" key="2">
    <source>
        <dbReference type="ARBA" id="ARBA00022980"/>
    </source>
</evidence>
<evidence type="ECO:0000256" key="5">
    <source>
        <dbReference type="SAM" id="MobiDB-lite"/>
    </source>
</evidence>
<dbReference type="Gene3D" id="1.10.10.1760">
    <property type="entry name" value="60S ribosomal protein L36"/>
    <property type="match status" value="1"/>
</dbReference>
<evidence type="ECO:0000313" key="7">
    <source>
        <dbReference type="Proteomes" id="UP001362899"/>
    </source>
</evidence>
<protein>
    <recommendedName>
        <fullName evidence="4">60S ribosomal protein L36</fullName>
    </recommendedName>
</protein>